<dbReference type="Pfam" id="PF12680">
    <property type="entry name" value="SnoaL_2"/>
    <property type="match status" value="1"/>
</dbReference>
<proteinExistence type="predicted"/>
<name>A0ABW9NXH6_9ACTN</name>
<accession>A0ABW9NXH6</accession>
<sequence length="158" mass="17559">MPPSPLEITQDFLSKAFDPALVADAADRLVAEDAEYVSLNFDNPPLQRLMPWAGASKGRQAFVYTFTNVMTRWNLEGFEYTDTLGDDRGAAVFGTFTLRSVRLGKAATSPFAVVSRVHDGRITYMQYMEDTFATALTFRSGGAWTIEADPDTDERIEV</sequence>
<comment type="caution">
    <text evidence="2">The sequence shown here is derived from an EMBL/GenBank/DDBJ whole genome shotgun (WGS) entry which is preliminary data.</text>
</comment>
<dbReference type="SUPFAM" id="SSF54427">
    <property type="entry name" value="NTF2-like"/>
    <property type="match status" value="1"/>
</dbReference>
<evidence type="ECO:0000313" key="2">
    <source>
        <dbReference type="EMBL" id="MQS38003.1"/>
    </source>
</evidence>
<organism evidence="2 3">
    <name type="scientific">Streptomyces katsurahamanus</name>
    <dbReference type="NCBI Taxonomy" id="2577098"/>
    <lineage>
        <taxon>Bacteria</taxon>
        <taxon>Bacillati</taxon>
        <taxon>Actinomycetota</taxon>
        <taxon>Actinomycetes</taxon>
        <taxon>Kitasatosporales</taxon>
        <taxon>Streptomycetaceae</taxon>
        <taxon>Streptomyces</taxon>
    </lineage>
</organism>
<dbReference type="InterPro" id="IPR037401">
    <property type="entry name" value="SnoaL-like"/>
</dbReference>
<evidence type="ECO:0000259" key="1">
    <source>
        <dbReference type="Pfam" id="PF12680"/>
    </source>
</evidence>
<dbReference type="RefSeq" id="WP_153485154.1">
    <property type="nucleotide sequence ID" value="NZ_VDEQ01000230.1"/>
</dbReference>
<reference evidence="2 3" key="1">
    <citation type="submission" date="2019-06" db="EMBL/GenBank/DDBJ databases">
        <title>Comparative genomics and metabolomics analyses of clavulanic acid producing Streptomyces species provides insight into specialized metabolism and evolution of beta-lactam biosynthetic gene clusters.</title>
        <authorList>
            <person name="Moore M.A."/>
            <person name="Cruz-Morales P."/>
            <person name="Barona Gomez F."/>
            <person name="Kapil T."/>
        </authorList>
    </citation>
    <scope>NUCLEOTIDE SEQUENCE [LARGE SCALE GENOMIC DNA]</scope>
    <source>
        <strain evidence="2 3">T-272</strain>
    </source>
</reference>
<gene>
    <name evidence="2" type="ORF">FFZ77_20980</name>
</gene>
<feature type="domain" description="SnoaL-like" evidence="1">
    <location>
        <begin position="23"/>
        <end position="124"/>
    </location>
</feature>
<dbReference type="Proteomes" id="UP000460558">
    <property type="component" value="Unassembled WGS sequence"/>
</dbReference>
<keyword evidence="3" id="KW-1185">Reference proteome</keyword>
<dbReference type="Gene3D" id="3.10.450.50">
    <property type="match status" value="1"/>
</dbReference>
<dbReference type="EMBL" id="VDEQ01000230">
    <property type="protein sequence ID" value="MQS38003.1"/>
    <property type="molecule type" value="Genomic_DNA"/>
</dbReference>
<dbReference type="InterPro" id="IPR032710">
    <property type="entry name" value="NTF2-like_dom_sf"/>
</dbReference>
<evidence type="ECO:0000313" key="3">
    <source>
        <dbReference type="Proteomes" id="UP000460558"/>
    </source>
</evidence>
<protein>
    <submittedName>
        <fullName evidence="2">Nuclear transport factor 2 family protein</fullName>
    </submittedName>
</protein>